<protein>
    <submittedName>
        <fullName evidence="1">Uncharacterized protein</fullName>
    </submittedName>
</protein>
<reference evidence="1 2" key="1">
    <citation type="journal article" date="2004" name="Proc. Natl. Acad. Sci. U.S.A.">
        <title>The complete genomic sequence of Nocardia farcinica IFM 10152.</title>
        <authorList>
            <person name="Ishikawa J."/>
            <person name="Yamashita A."/>
            <person name="Mikami Y."/>
            <person name="Hoshino Y."/>
            <person name="Kurita H."/>
            <person name="Hotta K."/>
            <person name="Shiba T."/>
            <person name="Hattori M."/>
        </authorList>
    </citation>
    <scope>NUCLEOTIDE SEQUENCE [LARGE SCALE GENOMIC DNA]</scope>
    <source>
        <strain evidence="1 2">IFM 10152</strain>
    </source>
</reference>
<dbReference type="HOGENOM" id="CLU_2586186_0_0_11"/>
<dbReference type="EMBL" id="AP006618">
    <property type="protein sequence ID" value="BAD58854.1"/>
    <property type="molecule type" value="Genomic_DNA"/>
</dbReference>
<proteinExistence type="predicted"/>
<evidence type="ECO:0000313" key="1">
    <source>
        <dbReference type="EMBL" id="BAD58854.1"/>
    </source>
</evidence>
<organism evidence="1 2">
    <name type="scientific">Nocardia farcinica (strain IFM 10152)</name>
    <dbReference type="NCBI Taxonomy" id="247156"/>
    <lineage>
        <taxon>Bacteria</taxon>
        <taxon>Bacillati</taxon>
        <taxon>Actinomycetota</taxon>
        <taxon>Actinomycetes</taxon>
        <taxon>Mycobacteriales</taxon>
        <taxon>Nocardiaceae</taxon>
        <taxon>Nocardia</taxon>
    </lineage>
</organism>
<keyword evidence="2" id="KW-1185">Reference proteome</keyword>
<sequence length="80" mass="8529">MSSMKIVESIASTWVFHLSVDPNGVSALCGAQTMPSPALLESWGDVSHIRERYCARCGALAGFPGVKHEAADPTAGRELR</sequence>
<dbReference type="Proteomes" id="UP000006820">
    <property type="component" value="Chromosome"/>
</dbReference>
<name>Q5YSI7_NOCFA</name>
<dbReference type="STRING" id="247156.NFA_40060"/>
<dbReference type="KEGG" id="nfa:NFA_40060"/>
<gene>
    <name evidence="1" type="ordered locus">NFA_40060</name>
</gene>
<evidence type="ECO:0000313" key="2">
    <source>
        <dbReference type="Proteomes" id="UP000006820"/>
    </source>
</evidence>
<accession>Q5YSI7</accession>
<dbReference type="AlphaFoldDB" id="Q5YSI7"/>